<dbReference type="EMBL" id="JAATIQ010000068">
    <property type="protein sequence ID" value="KAF4389285.1"/>
    <property type="molecule type" value="Genomic_DNA"/>
</dbReference>
<dbReference type="Proteomes" id="UP000583929">
    <property type="component" value="Unassembled WGS sequence"/>
</dbReference>
<evidence type="ECO:0000313" key="3">
    <source>
        <dbReference type="Proteomes" id="UP000583929"/>
    </source>
</evidence>
<keyword evidence="3" id="KW-1185">Reference proteome</keyword>
<gene>
    <name evidence="2" type="ORF">G4B88_003098</name>
</gene>
<evidence type="ECO:0008006" key="4">
    <source>
        <dbReference type="Google" id="ProtNLM"/>
    </source>
</evidence>
<sequence>MAHSLQFIRIVGSLLCLLAWHREKFNLYLVRNGYWHAIRINGIGQESSPAETILHGLCTYDSLRSIRELVLNFLAILPM</sequence>
<organism evidence="2 3">
    <name type="scientific">Cannabis sativa</name>
    <name type="common">Hemp</name>
    <name type="synonym">Marijuana</name>
    <dbReference type="NCBI Taxonomy" id="3483"/>
    <lineage>
        <taxon>Eukaryota</taxon>
        <taxon>Viridiplantae</taxon>
        <taxon>Streptophyta</taxon>
        <taxon>Embryophyta</taxon>
        <taxon>Tracheophyta</taxon>
        <taxon>Spermatophyta</taxon>
        <taxon>Magnoliopsida</taxon>
        <taxon>eudicotyledons</taxon>
        <taxon>Gunneridae</taxon>
        <taxon>Pentapetalae</taxon>
        <taxon>rosids</taxon>
        <taxon>fabids</taxon>
        <taxon>Rosales</taxon>
        <taxon>Cannabaceae</taxon>
        <taxon>Cannabis</taxon>
    </lineage>
</organism>
<keyword evidence="1" id="KW-0732">Signal</keyword>
<accession>A0A7J6H2H2</accession>
<evidence type="ECO:0000313" key="2">
    <source>
        <dbReference type="EMBL" id="KAF4389285.1"/>
    </source>
</evidence>
<comment type="caution">
    <text evidence="2">The sequence shown here is derived from an EMBL/GenBank/DDBJ whole genome shotgun (WGS) entry which is preliminary data.</text>
</comment>
<dbReference type="AlphaFoldDB" id="A0A7J6H2H2"/>
<evidence type="ECO:0000256" key="1">
    <source>
        <dbReference type="SAM" id="SignalP"/>
    </source>
</evidence>
<reference evidence="2 3" key="1">
    <citation type="journal article" date="2020" name="bioRxiv">
        <title>Sequence and annotation of 42 cannabis genomes reveals extensive copy number variation in cannabinoid synthesis and pathogen resistance genes.</title>
        <authorList>
            <person name="Mckernan K.J."/>
            <person name="Helbert Y."/>
            <person name="Kane L.T."/>
            <person name="Ebling H."/>
            <person name="Zhang L."/>
            <person name="Liu B."/>
            <person name="Eaton Z."/>
            <person name="Mclaughlin S."/>
            <person name="Kingan S."/>
            <person name="Baybayan P."/>
            <person name="Concepcion G."/>
            <person name="Jordan M."/>
            <person name="Riva A."/>
            <person name="Barbazuk W."/>
            <person name="Harkins T."/>
        </authorList>
    </citation>
    <scope>NUCLEOTIDE SEQUENCE [LARGE SCALE GENOMIC DNA]</scope>
    <source>
        <strain evidence="3">cv. Jamaican Lion 4</strain>
        <tissue evidence="2">Leaf</tissue>
    </source>
</reference>
<protein>
    <recommendedName>
        <fullName evidence="4">Secreted protein</fullName>
    </recommendedName>
</protein>
<feature type="chain" id="PRO_5029837224" description="Secreted protein" evidence="1">
    <location>
        <begin position="22"/>
        <end position="79"/>
    </location>
</feature>
<feature type="signal peptide" evidence="1">
    <location>
        <begin position="1"/>
        <end position="21"/>
    </location>
</feature>
<name>A0A7J6H2H2_CANSA</name>
<proteinExistence type="predicted"/>